<dbReference type="STRING" id="203122.Sde_2785"/>
<evidence type="ECO:0000313" key="3">
    <source>
        <dbReference type="Proteomes" id="UP000001947"/>
    </source>
</evidence>
<dbReference type="HOGENOM" id="CLU_140176_9_5_6"/>
<evidence type="ECO:0000259" key="1">
    <source>
        <dbReference type="Pfam" id="PF12728"/>
    </source>
</evidence>
<proteinExistence type="predicted"/>
<dbReference type="SUPFAM" id="SSF46955">
    <property type="entry name" value="Putative DNA-binding domain"/>
    <property type="match status" value="1"/>
</dbReference>
<dbReference type="AlphaFoldDB" id="Q21GY5"/>
<dbReference type="Pfam" id="PF12728">
    <property type="entry name" value="HTH_17"/>
    <property type="match status" value="1"/>
</dbReference>
<dbReference type="RefSeq" id="WP_011469260.1">
    <property type="nucleotide sequence ID" value="NC_007912.1"/>
</dbReference>
<feature type="domain" description="Helix-turn-helix" evidence="1">
    <location>
        <begin position="7"/>
        <end position="54"/>
    </location>
</feature>
<dbReference type="EMBL" id="CP000282">
    <property type="protein sequence ID" value="ABD82044.1"/>
    <property type="molecule type" value="Genomic_DNA"/>
</dbReference>
<dbReference type="eggNOG" id="COG3311">
    <property type="taxonomic scope" value="Bacteria"/>
</dbReference>
<dbReference type="Proteomes" id="UP000001947">
    <property type="component" value="Chromosome"/>
</dbReference>
<accession>Q21GY5</accession>
<gene>
    <name evidence="2" type="ordered locus">Sde_2785</name>
</gene>
<dbReference type="InterPro" id="IPR041657">
    <property type="entry name" value="HTH_17"/>
</dbReference>
<organism evidence="2 3">
    <name type="scientific">Saccharophagus degradans (strain 2-40 / ATCC 43961 / DSM 17024)</name>
    <dbReference type="NCBI Taxonomy" id="203122"/>
    <lineage>
        <taxon>Bacteria</taxon>
        <taxon>Pseudomonadati</taxon>
        <taxon>Pseudomonadota</taxon>
        <taxon>Gammaproteobacteria</taxon>
        <taxon>Cellvibrionales</taxon>
        <taxon>Cellvibrionaceae</taxon>
        <taxon>Saccharophagus</taxon>
    </lineage>
</organism>
<dbReference type="GeneID" id="98614441"/>
<dbReference type="KEGG" id="sde:Sde_2785"/>
<dbReference type="Gene3D" id="1.10.10.10">
    <property type="entry name" value="Winged helix-like DNA-binding domain superfamily/Winged helix DNA-binding domain"/>
    <property type="match status" value="1"/>
</dbReference>
<sequence length="66" mass="7801">MNEYQSLMTQRELCNRWQVSEATLERWRSEGIGPIYVKLGGQVRYRREDVLEYEASCLRKSTSEAV</sequence>
<dbReference type="InterPro" id="IPR009061">
    <property type="entry name" value="DNA-bd_dom_put_sf"/>
</dbReference>
<protein>
    <recommendedName>
        <fullName evidence="1">Helix-turn-helix domain-containing protein</fullName>
    </recommendedName>
</protein>
<dbReference type="InterPro" id="IPR036388">
    <property type="entry name" value="WH-like_DNA-bd_sf"/>
</dbReference>
<reference evidence="2 3" key="1">
    <citation type="journal article" date="2008" name="PLoS Genet.">
        <title>Complete genome sequence of the complex carbohydrate-degrading marine bacterium, Saccharophagus degradans strain 2-40 T.</title>
        <authorList>
            <person name="Weiner R.M."/>
            <person name="Taylor L.E.II."/>
            <person name="Henrissat B."/>
            <person name="Hauser L."/>
            <person name="Land M."/>
            <person name="Coutinho P.M."/>
            <person name="Rancurel C."/>
            <person name="Saunders E.H."/>
            <person name="Longmire A.G."/>
            <person name="Zhang H."/>
            <person name="Bayer E.A."/>
            <person name="Gilbert H.J."/>
            <person name="Larimer F."/>
            <person name="Zhulin I.B."/>
            <person name="Ekborg N.A."/>
            <person name="Lamed R."/>
            <person name="Richardson P.M."/>
            <person name="Borovok I."/>
            <person name="Hutcheson S."/>
        </authorList>
    </citation>
    <scope>NUCLEOTIDE SEQUENCE [LARGE SCALE GENOMIC DNA]</scope>
    <source>
        <strain evidence="3">2-40 / ATCC 43961 / DSM 17024</strain>
    </source>
</reference>
<evidence type="ECO:0000313" key="2">
    <source>
        <dbReference type="EMBL" id="ABD82044.1"/>
    </source>
</evidence>
<dbReference type="OrthoDB" id="5297660at2"/>
<keyword evidence="3" id="KW-1185">Reference proteome</keyword>
<name>Q21GY5_SACD2</name>